<evidence type="ECO:0000259" key="10">
    <source>
        <dbReference type="PROSITE" id="PS50113"/>
    </source>
</evidence>
<dbReference type="PANTHER" id="PTHR43711:SF1">
    <property type="entry name" value="HISTIDINE KINASE 1"/>
    <property type="match status" value="1"/>
</dbReference>
<name>A0ABV8I6X6_9ACTN</name>
<dbReference type="InterPro" id="IPR013655">
    <property type="entry name" value="PAS_fold_3"/>
</dbReference>
<dbReference type="PROSITE" id="PS50112">
    <property type="entry name" value="PAS"/>
    <property type="match status" value="1"/>
</dbReference>
<dbReference type="InterPro" id="IPR001610">
    <property type="entry name" value="PAC"/>
</dbReference>
<evidence type="ECO:0000259" key="9">
    <source>
        <dbReference type="PROSITE" id="PS50112"/>
    </source>
</evidence>
<dbReference type="InterPro" id="IPR013767">
    <property type="entry name" value="PAS_fold"/>
</dbReference>
<dbReference type="Pfam" id="PF00989">
    <property type="entry name" value="PAS"/>
    <property type="match status" value="1"/>
</dbReference>
<comment type="catalytic activity">
    <reaction evidence="1">
        <text>ATP + protein L-histidine = ADP + protein N-phospho-L-histidine.</text>
        <dbReference type="EC" id="2.7.13.3"/>
    </reaction>
</comment>
<keyword evidence="7" id="KW-0902">Two-component regulatory system</keyword>
<evidence type="ECO:0000256" key="6">
    <source>
        <dbReference type="ARBA" id="ARBA00022777"/>
    </source>
</evidence>
<dbReference type="PANTHER" id="PTHR43711">
    <property type="entry name" value="TWO-COMPONENT HISTIDINE KINASE"/>
    <property type="match status" value="1"/>
</dbReference>
<dbReference type="PRINTS" id="PR00344">
    <property type="entry name" value="BCTRLSENSOR"/>
</dbReference>
<comment type="subcellular location">
    <subcellularLocation>
        <location evidence="2">Cell membrane</location>
    </subcellularLocation>
</comment>
<keyword evidence="4" id="KW-0597">Phosphoprotein</keyword>
<dbReference type="SMART" id="SM00065">
    <property type="entry name" value="GAF"/>
    <property type="match status" value="2"/>
</dbReference>
<dbReference type="Pfam" id="PF01590">
    <property type="entry name" value="GAF"/>
    <property type="match status" value="1"/>
</dbReference>
<organism evidence="11 12">
    <name type="scientific">Planomonospora corallina</name>
    <dbReference type="NCBI Taxonomy" id="1806052"/>
    <lineage>
        <taxon>Bacteria</taxon>
        <taxon>Bacillati</taxon>
        <taxon>Actinomycetota</taxon>
        <taxon>Actinomycetes</taxon>
        <taxon>Streptosporangiales</taxon>
        <taxon>Streptosporangiaceae</taxon>
        <taxon>Planomonospora</taxon>
    </lineage>
</organism>
<evidence type="ECO:0000256" key="2">
    <source>
        <dbReference type="ARBA" id="ARBA00004236"/>
    </source>
</evidence>
<dbReference type="CDD" id="cd00130">
    <property type="entry name" value="PAS"/>
    <property type="match status" value="1"/>
</dbReference>
<protein>
    <recommendedName>
        <fullName evidence="3">histidine kinase</fullName>
        <ecNumber evidence="3">2.7.13.3</ecNumber>
    </recommendedName>
</protein>
<dbReference type="Pfam" id="PF13185">
    <property type="entry name" value="GAF_2"/>
    <property type="match status" value="1"/>
</dbReference>
<evidence type="ECO:0000256" key="5">
    <source>
        <dbReference type="ARBA" id="ARBA00022679"/>
    </source>
</evidence>
<feature type="domain" description="PAC" evidence="10">
    <location>
        <begin position="696"/>
        <end position="746"/>
    </location>
</feature>
<dbReference type="Gene3D" id="3.30.450.40">
    <property type="match status" value="2"/>
</dbReference>
<dbReference type="EMBL" id="JBHSBM010000016">
    <property type="protein sequence ID" value="MFC4058931.1"/>
    <property type="molecule type" value="Genomic_DNA"/>
</dbReference>
<dbReference type="Pfam" id="PF00512">
    <property type="entry name" value="HisKA"/>
    <property type="match status" value="1"/>
</dbReference>
<evidence type="ECO:0000256" key="4">
    <source>
        <dbReference type="ARBA" id="ARBA00022553"/>
    </source>
</evidence>
<evidence type="ECO:0000313" key="11">
    <source>
        <dbReference type="EMBL" id="MFC4058931.1"/>
    </source>
</evidence>
<feature type="domain" description="Histidine kinase" evidence="8">
    <location>
        <begin position="771"/>
        <end position="1000"/>
    </location>
</feature>
<dbReference type="CDD" id="cd00075">
    <property type="entry name" value="HATPase"/>
    <property type="match status" value="1"/>
</dbReference>
<evidence type="ECO:0000313" key="12">
    <source>
        <dbReference type="Proteomes" id="UP001595850"/>
    </source>
</evidence>
<dbReference type="Gene3D" id="1.10.287.130">
    <property type="match status" value="1"/>
</dbReference>
<dbReference type="InterPro" id="IPR029016">
    <property type="entry name" value="GAF-like_dom_sf"/>
</dbReference>
<dbReference type="PROSITE" id="PS50109">
    <property type="entry name" value="HIS_KIN"/>
    <property type="match status" value="1"/>
</dbReference>
<dbReference type="InterPro" id="IPR035965">
    <property type="entry name" value="PAS-like_dom_sf"/>
</dbReference>
<dbReference type="PROSITE" id="PS50113">
    <property type="entry name" value="PAC"/>
    <property type="match status" value="1"/>
</dbReference>
<dbReference type="SMART" id="SM00388">
    <property type="entry name" value="HisKA"/>
    <property type="match status" value="1"/>
</dbReference>
<dbReference type="NCBIfam" id="TIGR00229">
    <property type="entry name" value="sensory_box"/>
    <property type="match status" value="1"/>
</dbReference>
<dbReference type="SUPFAM" id="SSF55781">
    <property type="entry name" value="GAF domain-like"/>
    <property type="match status" value="2"/>
</dbReference>
<proteinExistence type="predicted"/>
<dbReference type="InterPro" id="IPR036890">
    <property type="entry name" value="HATPase_C_sf"/>
</dbReference>
<dbReference type="InterPro" id="IPR013656">
    <property type="entry name" value="PAS_4"/>
</dbReference>
<evidence type="ECO:0000259" key="8">
    <source>
        <dbReference type="PROSITE" id="PS50109"/>
    </source>
</evidence>
<dbReference type="InterPro" id="IPR003661">
    <property type="entry name" value="HisK_dim/P_dom"/>
</dbReference>
<dbReference type="InterPro" id="IPR000014">
    <property type="entry name" value="PAS"/>
</dbReference>
<dbReference type="SMART" id="SM00086">
    <property type="entry name" value="PAC"/>
    <property type="match status" value="3"/>
</dbReference>
<dbReference type="InterPro" id="IPR004358">
    <property type="entry name" value="Sig_transdc_His_kin-like_C"/>
</dbReference>
<dbReference type="Pfam" id="PF02518">
    <property type="entry name" value="HATPase_c"/>
    <property type="match status" value="1"/>
</dbReference>
<dbReference type="SMART" id="SM00387">
    <property type="entry name" value="HATPase_c"/>
    <property type="match status" value="1"/>
</dbReference>
<dbReference type="EC" id="2.7.13.3" evidence="3"/>
<dbReference type="RefSeq" id="WP_377287255.1">
    <property type="nucleotide sequence ID" value="NZ_JBHSBM010000016.1"/>
</dbReference>
<dbReference type="SUPFAM" id="SSF55874">
    <property type="entry name" value="ATPase domain of HSP90 chaperone/DNA topoisomerase II/histidine kinase"/>
    <property type="match status" value="1"/>
</dbReference>
<keyword evidence="11" id="KW-0547">Nucleotide-binding</keyword>
<dbReference type="GO" id="GO:0005524">
    <property type="term" value="F:ATP binding"/>
    <property type="evidence" value="ECO:0007669"/>
    <property type="project" value="UniProtKB-KW"/>
</dbReference>
<keyword evidence="12" id="KW-1185">Reference proteome</keyword>
<dbReference type="Gene3D" id="3.30.450.20">
    <property type="entry name" value="PAS domain"/>
    <property type="match status" value="3"/>
</dbReference>
<evidence type="ECO:0000256" key="1">
    <source>
        <dbReference type="ARBA" id="ARBA00000085"/>
    </source>
</evidence>
<dbReference type="SUPFAM" id="SSF47384">
    <property type="entry name" value="Homodimeric domain of signal transducing histidine kinase"/>
    <property type="match status" value="1"/>
</dbReference>
<dbReference type="Proteomes" id="UP001595850">
    <property type="component" value="Unassembled WGS sequence"/>
</dbReference>
<dbReference type="InterPro" id="IPR050736">
    <property type="entry name" value="Sensor_HK_Regulatory"/>
</dbReference>
<keyword evidence="6" id="KW-0418">Kinase</keyword>
<dbReference type="InterPro" id="IPR005467">
    <property type="entry name" value="His_kinase_dom"/>
</dbReference>
<dbReference type="InterPro" id="IPR000700">
    <property type="entry name" value="PAS-assoc_C"/>
</dbReference>
<dbReference type="Pfam" id="PF08448">
    <property type="entry name" value="PAS_4"/>
    <property type="match status" value="1"/>
</dbReference>
<feature type="domain" description="PAS" evidence="9">
    <location>
        <begin position="180"/>
        <end position="227"/>
    </location>
</feature>
<dbReference type="InterPro" id="IPR003594">
    <property type="entry name" value="HATPase_dom"/>
</dbReference>
<evidence type="ECO:0000256" key="7">
    <source>
        <dbReference type="ARBA" id="ARBA00023012"/>
    </source>
</evidence>
<keyword evidence="11" id="KW-0067">ATP-binding</keyword>
<dbReference type="Pfam" id="PF08447">
    <property type="entry name" value="PAS_3"/>
    <property type="match status" value="1"/>
</dbReference>
<gene>
    <name evidence="11" type="ORF">ACFOWE_11530</name>
</gene>
<accession>A0ABV8I6X6</accession>
<reference evidence="12" key="1">
    <citation type="journal article" date="2019" name="Int. J. Syst. Evol. Microbiol.">
        <title>The Global Catalogue of Microorganisms (GCM) 10K type strain sequencing project: providing services to taxonomists for standard genome sequencing and annotation.</title>
        <authorList>
            <consortium name="The Broad Institute Genomics Platform"/>
            <consortium name="The Broad Institute Genome Sequencing Center for Infectious Disease"/>
            <person name="Wu L."/>
            <person name="Ma J."/>
        </authorList>
    </citation>
    <scope>NUCLEOTIDE SEQUENCE [LARGE SCALE GENOMIC DNA]</scope>
    <source>
        <strain evidence="12">TBRC 4489</strain>
    </source>
</reference>
<dbReference type="Gene3D" id="3.30.565.10">
    <property type="entry name" value="Histidine kinase-like ATPase, C-terminal domain"/>
    <property type="match status" value="1"/>
</dbReference>
<dbReference type="SUPFAM" id="SSF55785">
    <property type="entry name" value="PYP-like sensor domain (PAS domain)"/>
    <property type="match status" value="3"/>
</dbReference>
<comment type="caution">
    <text evidence="11">The sequence shown here is derived from an EMBL/GenBank/DDBJ whole genome shotgun (WGS) entry which is preliminary data.</text>
</comment>
<dbReference type="CDD" id="cd00082">
    <property type="entry name" value="HisKA"/>
    <property type="match status" value="1"/>
</dbReference>
<dbReference type="SMART" id="SM00091">
    <property type="entry name" value="PAS"/>
    <property type="match status" value="3"/>
</dbReference>
<keyword evidence="5" id="KW-0808">Transferase</keyword>
<sequence length="1004" mass="109231">MVDPIRDTRRVRALHATGLLEAEQVPLLDRVTRLTVRCLRVPVAMVSLIDADRQVIVSAAGSAAPAPRRQMPLSQSLCRHIVATGAPLTIADTRDEVRWQEVEAVSCGDLAAYAGTPLRAPAGQVLGTLCVIDDSPRQWDTEQLSMLEDLAALAEAEIAARSPRHGRPEPLERPGRAQVALDHVPQALACLDSSGAVTAWNAAAVRLFGWSEAEATGRLLGDLISPERARDECERLLHQACADETGSDSGGAGDDEARARDRCRLELSCADRSGREFPAELIAQARPGPDGPLCLVVLHDVSNHHEVRRQLDDERVFLRTLLDSLDVGVDACDRDGRVILTNRLLREIRPGGPHRHVMEIGEVFQIFAADGRTPLRGAQVPLPRALAGERIDGEEIVARPPGVEPRRFSVTGRPIDGDGSGSNLGAVVILRDVTAAHRAETLRSAQHAVAQVLAGAASSQEAATGVAAAVTEALGWTYGEYWQVDEDEASITRIGCWSRPGRDLSAFTAGHPTVFARGEELPGLVWERGEPIWIADNATARDFPISQAALRAGLRSAMALPVRSGDQVLGVLVFVTDHPQEPDDDLVDLLDGVCAHVGRYMERRRAEELTVALAASRRQLDQIVNQLTDKIWTAEVAPDGTARPVYVNTAHTTVFGGHLHLSPDDDFIAVMLRMIHPDDQDAFRAYCAELTSGRRAELEYRLIGLDGVTRWIWSRGVPRREGERLLVDGISTDVTEHHRLAEEREHLLAQRQQQVDRLRELDAMKDGLMAMASHELRSPISVIRSYAEMLREAPELPEEYRTFIEVIDRKSDHLQNLVDDLLDLARLESGRVSVDARTVWLTRLVRQAVDEHRATAQAKRIDLTADLSHHLHVHADPVRLRQVMDNLLSNAIKYTPDGGTVTVTAACDPGTESGRGNGCDQGGTVTVTVADTGIGIPADQYEQLFSRFFRASTARQAGIKGTGLGLAITRAIVEAHGGTVTAAPREGGGTAFTVRLPADPSAPD</sequence>
<dbReference type="InterPro" id="IPR003018">
    <property type="entry name" value="GAF"/>
</dbReference>
<evidence type="ECO:0000256" key="3">
    <source>
        <dbReference type="ARBA" id="ARBA00012438"/>
    </source>
</evidence>
<dbReference type="InterPro" id="IPR036097">
    <property type="entry name" value="HisK_dim/P_sf"/>
</dbReference>